<name>A0ABN3HEN1_9ACTN</name>
<keyword evidence="2" id="KW-1185">Reference proteome</keyword>
<dbReference type="Proteomes" id="UP001501444">
    <property type="component" value="Unassembled WGS sequence"/>
</dbReference>
<protein>
    <submittedName>
        <fullName evidence="1">Uncharacterized protein</fullName>
    </submittedName>
</protein>
<dbReference type="SUPFAM" id="SSF140453">
    <property type="entry name" value="EsxAB dimer-like"/>
    <property type="match status" value="1"/>
</dbReference>
<evidence type="ECO:0000313" key="2">
    <source>
        <dbReference type="Proteomes" id="UP001501444"/>
    </source>
</evidence>
<proteinExistence type="predicted"/>
<gene>
    <name evidence="1" type="ORF">GCM10010170_083380</name>
</gene>
<reference evidence="1 2" key="1">
    <citation type="journal article" date="2019" name="Int. J. Syst. Evol. Microbiol.">
        <title>The Global Catalogue of Microorganisms (GCM) 10K type strain sequencing project: providing services to taxonomists for standard genome sequencing and annotation.</title>
        <authorList>
            <consortium name="The Broad Institute Genomics Platform"/>
            <consortium name="The Broad Institute Genome Sequencing Center for Infectious Disease"/>
            <person name="Wu L."/>
            <person name="Ma J."/>
        </authorList>
    </citation>
    <scope>NUCLEOTIDE SEQUENCE [LARGE SCALE GENOMIC DNA]</scope>
    <source>
        <strain evidence="1 2">JCM 3272</strain>
    </source>
</reference>
<organism evidence="1 2">
    <name type="scientific">Dactylosporangium salmoneum</name>
    <dbReference type="NCBI Taxonomy" id="53361"/>
    <lineage>
        <taxon>Bacteria</taxon>
        <taxon>Bacillati</taxon>
        <taxon>Actinomycetota</taxon>
        <taxon>Actinomycetes</taxon>
        <taxon>Micromonosporales</taxon>
        <taxon>Micromonosporaceae</taxon>
        <taxon>Dactylosporangium</taxon>
    </lineage>
</organism>
<dbReference type="RefSeq" id="WP_344618169.1">
    <property type="nucleotide sequence ID" value="NZ_BAAARV010000083.1"/>
</dbReference>
<dbReference type="EMBL" id="BAAARV010000083">
    <property type="protein sequence ID" value="GAA2377840.1"/>
    <property type="molecule type" value="Genomic_DNA"/>
</dbReference>
<accession>A0ABN3HEN1</accession>
<comment type="caution">
    <text evidence="1">The sequence shown here is derived from an EMBL/GenBank/DDBJ whole genome shotgun (WGS) entry which is preliminary data.</text>
</comment>
<sequence length="228" mass="23284">MTDELDRLAGVGGDLFRRVGAVLADGGLPPEGEAAELVRRVGGLPAEVLAFALQLDADGLRRAAGELRGVAQRFGEVPGRLEADVGRSAWEGSGAEAFGVVWNALAEHVGDGSEPGTIAGRMAATAGYVEALAGWADGFRYELAEAIARVATSVEAVTLVTGAGAGVPEVTAAAGRIVARVLRPAADVLDAADELRARWAGALAELEYQPPRVPSGPAVIAGVTRVNL</sequence>
<evidence type="ECO:0000313" key="1">
    <source>
        <dbReference type="EMBL" id="GAA2377840.1"/>
    </source>
</evidence>
<dbReference type="InterPro" id="IPR036689">
    <property type="entry name" value="ESAT-6-like_sf"/>
</dbReference>